<dbReference type="PANTHER" id="PTHR38681:SF1">
    <property type="entry name" value="RETROVIRUS-RELATED POL POLYPROTEIN FROM TRANSPOSON 412-LIKE PROTEIN"/>
    <property type="match status" value="1"/>
</dbReference>
<accession>A0A4Y2LA13</accession>
<evidence type="ECO:0000313" key="1">
    <source>
        <dbReference type="EMBL" id="GBN11515.1"/>
    </source>
</evidence>
<comment type="caution">
    <text evidence="1">The sequence shown here is derived from an EMBL/GenBank/DDBJ whole genome shotgun (WGS) entry which is preliminary data.</text>
</comment>
<proteinExistence type="predicted"/>
<organism evidence="1 2">
    <name type="scientific">Araneus ventricosus</name>
    <name type="common">Orbweaver spider</name>
    <name type="synonym">Epeira ventricosa</name>
    <dbReference type="NCBI Taxonomy" id="182803"/>
    <lineage>
        <taxon>Eukaryota</taxon>
        <taxon>Metazoa</taxon>
        <taxon>Ecdysozoa</taxon>
        <taxon>Arthropoda</taxon>
        <taxon>Chelicerata</taxon>
        <taxon>Arachnida</taxon>
        <taxon>Araneae</taxon>
        <taxon>Araneomorphae</taxon>
        <taxon>Entelegynae</taxon>
        <taxon>Araneoidea</taxon>
        <taxon>Araneidae</taxon>
        <taxon>Araneus</taxon>
    </lineage>
</organism>
<dbReference type="OrthoDB" id="422540at2759"/>
<dbReference type="PANTHER" id="PTHR38681">
    <property type="entry name" value="RETROVIRUS-RELATED POL POLYPROTEIN FROM TRANSPOSON 412-LIKE PROTEIN-RELATED"/>
    <property type="match status" value="1"/>
</dbReference>
<protein>
    <submittedName>
        <fullName evidence="1">Uncharacterized protein</fullName>
    </submittedName>
</protein>
<gene>
    <name evidence="1" type="ORF">AVEN_194010_1</name>
</gene>
<dbReference type="Proteomes" id="UP000499080">
    <property type="component" value="Unassembled WGS sequence"/>
</dbReference>
<keyword evidence="2" id="KW-1185">Reference proteome</keyword>
<reference evidence="1 2" key="1">
    <citation type="journal article" date="2019" name="Sci. Rep.">
        <title>Orb-weaving spider Araneus ventricosus genome elucidates the spidroin gene catalogue.</title>
        <authorList>
            <person name="Kono N."/>
            <person name="Nakamura H."/>
            <person name="Ohtoshi R."/>
            <person name="Moran D.A.P."/>
            <person name="Shinohara A."/>
            <person name="Yoshida Y."/>
            <person name="Fujiwara M."/>
            <person name="Mori M."/>
            <person name="Tomita M."/>
            <person name="Arakawa K."/>
        </authorList>
    </citation>
    <scope>NUCLEOTIDE SEQUENCE [LARGE SCALE GENOMIC DNA]</scope>
</reference>
<sequence length="100" mass="10784">MPSSAQASVARSIYGSALRLPSDLVTSGSINQTINPTYVTSLIQTMRSLNPVSPSLHGTPKIYFSPSLKTCSHIFLRSDKVNPPLTPPYTGPSGEPRIWV</sequence>
<dbReference type="AlphaFoldDB" id="A0A4Y2LA13"/>
<dbReference type="EMBL" id="BGPR01005585">
    <property type="protein sequence ID" value="GBN11515.1"/>
    <property type="molecule type" value="Genomic_DNA"/>
</dbReference>
<name>A0A4Y2LA13_ARAVE</name>
<evidence type="ECO:0000313" key="2">
    <source>
        <dbReference type="Proteomes" id="UP000499080"/>
    </source>
</evidence>